<comment type="function">
    <text evidence="9 10">Catalyzes hydrolysis of the D-alanyl-D-alanine dipeptide.</text>
</comment>
<dbReference type="Pfam" id="PF01427">
    <property type="entry name" value="Peptidase_M15"/>
    <property type="match status" value="1"/>
</dbReference>
<evidence type="ECO:0000256" key="3">
    <source>
        <dbReference type="ARBA" id="ARBA00022723"/>
    </source>
</evidence>
<dbReference type="Gene3D" id="3.30.1380.10">
    <property type="match status" value="1"/>
</dbReference>
<proteinExistence type="inferred from homology"/>
<comment type="similarity">
    <text evidence="9 10">Belongs to the peptidase M15D family.</text>
</comment>
<keyword evidence="6 9" id="KW-0224">Dipeptidase</keyword>
<dbReference type="InterPro" id="IPR009045">
    <property type="entry name" value="Zn_M74/Hedgehog-like"/>
</dbReference>
<dbReference type="PATRIC" id="fig|1423739.3.peg.1823"/>
<keyword evidence="2 9" id="KW-0645">Protease</keyword>
<evidence type="ECO:0000256" key="2">
    <source>
        <dbReference type="ARBA" id="ARBA00022670"/>
    </source>
</evidence>
<organism evidence="11 12">
    <name type="scientific">Lentilactobacillus diolivorans DSM 14421</name>
    <dbReference type="NCBI Taxonomy" id="1423739"/>
    <lineage>
        <taxon>Bacteria</taxon>
        <taxon>Bacillati</taxon>
        <taxon>Bacillota</taxon>
        <taxon>Bacilli</taxon>
        <taxon>Lactobacillales</taxon>
        <taxon>Lactobacillaceae</taxon>
        <taxon>Lentilactobacillus</taxon>
    </lineage>
</organism>
<dbReference type="GO" id="GO:0006508">
    <property type="term" value="P:proteolysis"/>
    <property type="evidence" value="ECO:0007669"/>
    <property type="project" value="UniProtKB-KW"/>
</dbReference>
<comment type="caution">
    <text evidence="9">Lacks conserved residue(s) required for the propagation of feature annotation.</text>
</comment>
<evidence type="ECO:0000256" key="4">
    <source>
        <dbReference type="ARBA" id="ARBA00022801"/>
    </source>
</evidence>
<keyword evidence="4 9" id="KW-0378">Hydrolase</keyword>
<comment type="caution">
    <text evidence="11">The sequence shown here is derived from an EMBL/GenBank/DDBJ whole genome shotgun (WGS) entry which is preliminary data.</text>
</comment>
<feature type="active site" description="Proton donor/acceptor" evidence="9">
    <location>
        <position position="179"/>
    </location>
</feature>
<sequence>MTGTFLPTLSGGANMASKKDQGYINIKDVDQDVIVDLKYATSDNFTHQVVYDFKDAISRIDTVKKLANASKALKAKGYRLKIWDAYRPTYAQRRLFEVYPDPIWVAQPDPNFSHQKGVTFDITLTDQAGNDIEMPTAFDDFTGAAKRSAKATWSPEAQKNYDILNDAMTAAGFVGYENEWWDFRDSDADEFGPLEVDPKDY</sequence>
<evidence type="ECO:0000256" key="10">
    <source>
        <dbReference type="PIRNR" id="PIRNR026671"/>
    </source>
</evidence>
<evidence type="ECO:0000256" key="5">
    <source>
        <dbReference type="ARBA" id="ARBA00022833"/>
    </source>
</evidence>
<dbReference type="Proteomes" id="UP000052013">
    <property type="component" value="Unassembled WGS sequence"/>
</dbReference>
<dbReference type="InterPro" id="IPR000755">
    <property type="entry name" value="A_A_dipeptidase"/>
</dbReference>
<dbReference type="GO" id="GO:0046872">
    <property type="term" value="F:metal ion binding"/>
    <property type="evidence" value="ECO:0007669"/>
    <property type="project" value="UniProtKB-KW"/>
</dbReference>
<name>A0A0R1S2K9_9LACO</name>
<protein>
    <recommendedName>
        <fullName evidence="9 10">D-alanyl-D-alanine dipeptidase</fullName>
        <shortName evidence="9 10">D-Ala-D-Ala dipeptidase</shortName>
        <ecNumber evidence="9 10">3.4.13.22</ecNumber>
    </recommendedName>
</protein>
<evidence type="ECO:0000313" key="12">
    <source>
        <dbReference type="Proteomes" id="UP000052013"/>
    </source>
</evidence>
<comment type="catalytic activity">
    <reaction evidence="1 9 10">
        <text>D-alanyl-D-alanine + H2O = 2 D-alanine</text>
        <dbReference type="Rhea" id="RHEA:20661"/>
        <dbReference type="ChEBI" id="CHEBI:15377"/>
        <dbReference type="ChEBI" id="CHEBI:57416"/>
        <dbReference type="ChEBI" id="CHEBI:57822"/>
        <dbReference type="EC" id="3.4.13.22"/>
    </reaction>
</comment>
<evidence type="ECO:0000256" key="7">
    <source>
        <dbReference type="ARBA" id="ARBA00023049"/>
    </source>
</evidence>
<keyword evidence="5" id="KW-0862">Zinc</keyword>
<gene>
    <name evidence="11" type="ORF">FC85_GL001741</name>
</gene>
<dbReference type="GO" id="GO:0160237">
    <property type="term" value="F:D-Ala-D-Ala dipeptidase activity"/>
    <property type="evidence" value="ECO:0007669"/>
    <property type="project" value="UniProtKB-EC"/>
</dbReference>
<accession>A0A0R1S2K9</accession>
<evidence type="ECO:0000313" key="11">
    <source>
        <dbReference type="EMBL" id="KRL62873.1"/>
    </source>
</evidence>
<dbReference type="CDD" id="cd14840">
    <property type="entry name" value="D-Ala-D-Ala_dipeptidase_Aad"/>
    <property type="match status" value="1"/>
</dbReference>
<dbReference type="GO" id="GO:0008237">
    <property type="term" value="F:metallopeptidase activity"/>
    <property type="evidence" value="ECO:0007669"/>
    <property type="project" value="UniProtKB-KW"/>
</dbReference>
<keyword evidence="8 10" id="KW-0961">Cell wall biogenesis/degradation</keyword>
<dbReference type="EMBL" id="AZEY01000105">
    <property type="protein sequence ID" value="KRL62873.1"/>
    <property type="molecule type" value="Genomic_DNA"/>
</dbReference>
<dbReference type="GO" id="GO:0071555">
    <property type="term" value="P:cell wall organization"/>
    <property type="evidence" value="ECO:0007669"/>
    <property type="project" value="UniProtKB-KW"/>
</dbReference>
<keyword evidence="7 9" id="KW-0482">Metalloprotease</keyword>
<dbReference type="SUPFAM" id="SSF55166">
    <property type="entry name" value="Hedgehog/DD-peptidase"/>
    <property type="match status" value="1"/>
</dbReference>
<evidence type="ECO:0000256" key="8">
    <source>
        <dbReference type="ARBA" id="ARBA00023316"/>
    </source>
</evidence>
<dbReference type="PANTHER" id="PTHR43126">
    <property type="entry name" value="D-ALANYL-D-ALANINE DIPEPTIDASE"/>
    <property type="match status" value="1"/>
</dbReference>
<dbReference type="EC" id="3.4.13.22" evidence="9 10"/>
<evidence type="ECO:0000256" key="6">
    <source>
        <dbReference type="ARBA" id="ARBA00022997"/>
    </source>
</evidence>
<dbReference type="HAMAP" id="MF_01924">
    <property type="entry name" value="A_A_dipeptidase"/>
    <property type="match status" value="1"/>
</dbReference>
<dbReference type="STRING" id="1423739.FC85_GL001741"/>
<dbReference type="PIRSF" id="PIRSF026671">
    <property type="entry name" value="AA_dipeptidase"/>
    <property type="match status" value="1"/>
</dbReference>
<dbReference type="AlphaFoldDB" id="A0A0R1S2K9"/>
<keyword evidence="3" id="KW-0479">Metal-binding</keyword>
<dbReference type="PANTHER" id="PTHR43126:SF1">
    <property type="entry name" value="D-ALANYL-D-ALANINE DIPEPTIDASE"/>
    <property type="match status" value="1"/>
</dbReference>
<reference evidence="11 12" key="1">
    <citation type="journal article" date="2015" name="Genome Announc.">
        <title>Expanding the biotechnology potential of lactobacilli through comparative genomics of 213 strains and associated genera.</title>
        <authorList>
            <person name="Sun Z."/>
            <person name="Harris H.M."/>
            <person name="McCann A."/>
            <person name="Guo C."/>
            <person name="Argimon S."/>
            <person name="Zhang W."/>
            <person name="Yang X."/>
            <person name="Jeffery I.B."/>
            <person name="Cooney J.C."/>
            <person name="Kagawa T.F."/>
            <person name="Liu W."/>
            <person name="Song Y."/>
            <person name="Salvetti E."/>
            <person name="Wrobel A."/>
            <person name="Rasinkangas P."/>
            <person name="Parkhill J."/>
            <person name="Rea M.C."/>
            <person name="O'Sullivan O."/>
            <person name="Ritari J."/>
            <person name="Douillard F.P."/>
            <person name="Paul Ross R."/>
            <person name="Yang R."/>
            <person name="Briner A.E."/>
            <person name="Felis G.E."/>
            <person name="de Vos W.M."/>
            <person name="Barrangou R."/>
            <person name="Klaenhammer T.R."/>
            <person name="Caufield P.W."/>
            <person name="Cui Y."/>
            <person name="Zhang H."/>
            <person name="O'Toole P.W."/>
        </authorList>
    </citation>
    <scope>NUCLEOTIDE SEQUENCE [LARGE SCALE GENOMIC DNA]</scope>
    <source>
        <strain evidence="11 12">DSM 14421</strain>
    </source>
</reference>
<evidence type="ECO:0000256" key="9">
    <source>
        <dbReference type="HAMAP-Rule" id="MF_01924"/>
    </source>
</evidence>
<feature type="site" description="Transition state stabilizer" evidence="9">
    <location>
        <position position="87"/>
    </location>
</feature>
<evidence type="ECO:0000256" key="1">
    <source>
        <dbReference type="ARBA" id="ARBA00001362"/>
    </source>
</evidence>